<evidence type="ECO:0000313" key="3">
    <source>
        <dbReference type="EMBL" id="CAL5229545.1"/>
    </source>
</evidence>
<dbReference type="Gene3D" id="3.30.2260.10">
    <property type="entry name" value="Enhancer of rudimentary"/>
    <property type="match status" value="1"/>
</dbReference>
<dbReference type="EMBL" id="CAXHTA020000021">
    <property type="protein sequence ID" value="CAL5229545.1"/>
    <property type="molecule type" value="Genomic_DNA"/>
</dbReference>
<dbReference type="PIRSF" id="PIRSF016393">
    <property type="entry name" value="Enh_rudimentary"/>
    <property type="match status" value="1"/>
</dbReference>
<evidence type="ECO:0000256" key="1">
    <source>
        <dbReference type="ARBA" id="ARBA00007491"/>
    </source>
</evidence>
<dbReference type="InterPro" id="IPR035912">
    <property type="entry name" value="EHR_sf"/>
</dbReference>
<keyword evidence="4" id="KW-1185">Reference proteome</keyword>
<name>A0ABP1GE40_9CHLO</name>
<comment type="similarity">
    <text evidence="1 2">Belongs to the E(R) family.</text>
</comment>
<dbReference type="Pfam" id="PF01133">
    <property type="entry name" value="ER"/>
    <property type="match status" value="1"/>
</dbReference>
<accession>A0ABP1GE40</accession>
<dbReference type="InterPro" id="IPR000781">
    <property type="entry name" value="ERH"/>
</dbReference>
<protein>
    <recommendedName>
        <fullName evidence="2">Enhancer of rudimentary homolog</fullName>
    </recommendedName>
</protein>
<sequence length="104" mass="12201">MEKSHTIILVQKTASKASRTFLDYETVSGAVDGICNMFERDLKERFAHQRELTYDVQQLFQWIDHLHDLSALVFDEKQTAYLPFTKAWVKEKVLKQLKKQAGLR</sequence>
<evidence type="ECO:0000313" key="4">
    <source>
        <dbReference type="Proteomes" id="UP001497392"/>
    </source>
</evidence>
<dbReference type="PANTHER" id="PTHR12373">
    <property type="entry name" value="ENHANCER OF RUDIMENTARY ERH"/>
    <property type="match status" value="1"/>
</dbReference>
<evidence type="ECO:0000256" key="2">
    <source>
        <dbReference type="PIRNR" id="PIRNR016393"/>
    </source>
</evidence>
<organism evidence="3 4">
    <name type="scientific">Coccomyxa viridis</name>
    <dbReference type="NCBI Taxonomy" id="1274662"/>
    <lineage>
        <taxon>Eukaryota</taxon>
        <taxon>Viridiplantae</taxon>
        <taxon>Chlorophyta</taxon>
        <taxon>core chlorophytes</taxon>
        <taxon>Trebouxiophyceae</taxon>
        <taxon>Trebouxiophyceae incertae sedis</taxon>
        <taxon>Coccomyxaceae</taxon>
        <taxon>Coccomyxa</taxon>
    </lineage>
</organism>
<keyword evidence="2" id="KW-0131">Cell cycle</keyword>
<gene>
    <name evidence="3" type="primary">g12892</name>
    <name evidence="3" type="ORF">VP750_LOCUS11451</name>
</gene>
<dbReference type="PANTHER" id="PTHR12373:SF0">
    <property type="entry name" value="ENHANCER OF RUDIMENTARY HOMOLOG"/>
    <property type="match status" value="1"/>
</dbReference>
<reference evidence="3 4" key="1">
    <citation type="submission" date="2024-06" db="EMBL/GenBank/DDBJ databases">
        <authorList>
            <person name="Kraege A."/>
            <person name="Thomma B."/>
        </authorList>
    </citation>
    <scope>NUCLEOTIDE SEQUENCE [LARGE SCALE GENOMIC DNA]</scope>
</reference>
<proteinExistence type="inferred from homology"/>
<dbReference type="Proteomes" id="UP001497392">
    <property type="component" value="Unassembled WGS sequence"/>
</dbReference>
<comment type="function">
    <text evidence="2">May have a role in the cell cycle.</text>
</comment>
<dbReference type="SUPFAM" id="SSF143875">
    <property type="entry name" value="ERH-like"/>
    <property type="match status" value="1"/>
</dbReference>
<comment type="caution">
    <text evidence="3">The sequence shown here is derived from an EMBL/GenBank/DDBJ whole genome shotgun (WGS) entry which is preliminary data.</text>
</comment>